<dbReference type="GO" id="GO:0016286">
    <property type="term" value="F:small conductance calcium-activated potassium channel activity"/>
    <property type="evidence" value="ECO:0007669"/>
    <property type="project" value="InterPro"/>
</dbReference>
<protein>
    <submittedName>
        <fullName evidence="11">CaMBD domain-containing protein</fullName>
    </submittedName>
</protein>
<dbReference type="AlphaFoldDB" id="A0A183BYU1"/>
<evidence type="ECO:0000256" key="5">
    <source>
        <dbReference type="ARBA" id="ARBA00023065"/>
    </source>
</evidence>
<keyword evidence="6 8" id="KW-0472">Membrane</keyword>
<accession>A0A183BYU1</accession>
<evidence type="ECO:0000256" key="8">
    <source>
        <dbReference type="SAM" id="Phobius"/>
    </source>
</evidence>
<evidence type="ECO:0000256" key="3">
    <source>
        <dbReference type="ARBA" id="ARBA00022692"/>
    </source>
</evidence>
<keyword evidence="5" id="KW-0406">Ion transport</keyword>
<dbReference type="WBParaSite" id="GPLIN_000578100">
    <property type="protein sequence ID" value="GPLIN_000578100"/>
    <property type="gene ID" value="GPLIN_000578100"/>
</dbReference>
<dbReference type="SUPFAM" id="SSF81324">
    <property type="entry name" value="Voltage-gated potassium channels"/>
    <property type="match status" value="1"/>
</dbReference>
<keyword evidence="7" id="KW-0407">Ion channel</keyword>
<dbReference type="InterPro" id="IPR004178">
    <property type="entry name" value="CaM-bd_dom"/>
</dbReference>
<proteinExistence type="predicted"/>
<dbReference type="InterPro" id="IPR015449">
    <property type="entry name" value="K_chnl_Ca-activ_SK"/>
</dbReference>
<dbReference type="PANTHER" id="PTHR10153">
    <property type="entry name" value="SMALL CONDUCTANCE CALCIUM-ACTIVATED POTASSIUM CHANNEL"/>
    <property type="match status" value="1"/>
</dbReference>
<dbReference type="SUPFAM" id="SSF81327">
    <property type="entry name" value="Small-conductance potassium channel"/>
    <property type="match status" value="1"/>
</dbReference>
<keyword evidence="3 8" id="KW-0812">Transmembrane</keyword>
<dbReference type="GO" id="GO:0005516">
    <property type="term" value="F:calmodulin binding"/>
    <property type="evidence" value="ECO:0007669"/>
    <property type="project" value="InterPro"/>
</dbReference>
<evidence type="ECO:0000256" key="7">
    <source>
        <dbReference type="ARBA" id="ARBA00023303"/>
    </source>
</evidence>
<organism evidence="10 11">
    <name type="scientific">Globodera pallida</name>
    <name type="common">Potato cyst nematode worm</name>
    <name type="synonym">Heterodera pallida</name>
    <dbReference type="NCBI Taxonomy" id="36090"/>
    <lineage>
        <taxon>Eukaryota</taxon>
        <taxon>Metazoa</taxon>
        <taxon>Ecdysozoa</taxon>
        <taxon>Nematoda</taxon>
        <taxon>Chromadorea</taxon>
        <taxon>Rhabditida</taxon>
        <taxon>Tylenchina</taxon>
        <taxon>Tylenchomorpha</taxon>
        <taxon>Tylenchoidea</taxon>
        <taxon>Heteroderidae</taxon>
        <taxon>Heteroderinae</taxon>
        <taxon>Globodera</taxon>
    </lineage>
</organism>
<dbReference type="SMART" id="SM01053">
    <property type="entry name" value="CaMBD"/>
    <property type="match status" value="1"/>
</dbReference>
<name>A0A183BYU1_GLOPA</name>
<reference evidence="10" key="1">
    <citation type="submission" date="2013-12" db="EMBL/GenBank/DDBJ databases">
        <authorList>
            <person name="Aslett M."/>
        </authorList>
    </citation>
    <scope>NUCLEOTIDE SEQUENCE [LARGE SCALE GENOMIC DNA]</scope>
    <source>
        <strain evidence="10">Lindley</strain>
    </source>
</reference>
<reference evidence="10" key="2">
    <citation type="submission" date="2014-05" db="EMBL/GenBank/DDBJ databases">
        <title>The genome and life-stage specific transcriptomes of Globodera pallida elucidate key aspects of plant parasitism by a cyst nematode.</title>
        <authorList>
            <person name="Cotton J.A."/>
            <person name="Lilley C.J."/>
            <person name="Jones L.M."/>
            <person name="Kikuchi T."/>
            <person name="Reid A.J."/>
            <person name="Thorpe P."/>
            <person name="Tsai I.J."/>
            <person name="Beasley H."/>
            <person name="Blok V."/>
            <person name="Cock P.J.A."/>
            <person name="Van den Akker S.E."/>
            <person name="Holroyd N."/>
            <person name="Hunt M."/>
            <person name="Mantelin S."/>
            <person name="Naghra H."/>
            <person name="Pain A."/>
            <person name="Palomares-Rius J.E."/>
            <person name="Zarowiecki M."/>
            <person name="Berriman M."/>
            <person name="Jones J.T."/>
            <person name="Urwin P.E."/>
        </authorList>
    </citation>
    <scope>NUCLEOTIDE SEQUENCE [LARGE SCALE GENOMIC DNA]</scope>
    <source>
        <strain evidence="10">Lindley</strain>
    </source>
</reference>
<evidence type="ECO:0000313" key="10">
    <source>
        <dbReference type="Proteomes" id="UP000050741"/>
    </source>
</evidence>
<reference evidence="11" key="3">
    <citation type="submission" date="2016-06" db="UniProtKB">
        <authorList>
            <consortium name="WormBaseParasite"/>
        </authorList>
    </citation>
    <scope>IDENTIFICATION</scope>
</reference>
<dbReference type="InterPro" id="IPR036122">
    <property type="entry name" value="CaM-bd_dom_sf"/>
</dbReference>
<feature type="transmembrane region" description="Helical" evidence="8">
    <location>
        <begin position="14"/>
        <end position="40"/>
    </location>
</feature>
<keyword evidence="2" id="KW-0813">Transport</keyword>
<dbReference type="Pfam" id="PF07885">
    <property type="entry name" value="Ion_trans_2"/>
    <property type="match status" value="1"/>
</dbReference>
<evidence type="ECO:0000256" key="6">
    <source>
        <dbReference type="ARBA" id="ARBA00023136"/>
    </source>
</evidence>
<comment type="subcellular location">
    <subcellularLocation>
        <location evidence="1">Membrane</location>
        <topology evidence="1">Multi-pass membrane protein</topology>
    </subcellularLocation>
</comment>
<dbReference type="Pfam" id="PF02888">
    <property type="entry name" value="CaMBD"/>
    <property type="match status" value="1"/>
</dbReference>
<sequence>MLGDIYPVTTCGRLMAIVTGIVGVCVASMIVAVIVQIISLSQAEERVHKFMAKTKFAKSLKVTASQVLKESWFVYKNRQNLDKLKYHQRRQSAAICALRKLRKEQRLFQEDDCASVDDVAKSILNATELIRAQGSVQLSANDRLNTLEQKLNGIQEGINGLPELLAKTFFDQK</sequence>
<evidence type="ECO:0000313" key="11">
    <source>
        <dbReference type="WBParaSite" id="GPLIN_000578100"/>
    </source>
</evidence>
<feature type="domain" description="Calmodulin-binding" evidence="9">
    <location>
        <begin position="53"/>
        <end position="125"/>
    </location>
</feature>
<keyword evidence="10" id="KW-1185">Reference proteome</keyword>
<keyword evidence="4 8" id="KW-1133">Transmembrane helix</keyword>
<evidence type="ECO:0000256" key="1">
    <source>
        <dbReference type="ARBA" id="ARBA00004141"/>
    </source>
</evidence>
<dbReference type="Proteomes" id="UP000050741">
    <property type="component" value="Unassembled WGS sequence"/>
</dbReference>
<dbReference type="GO" id="GO:0016020">
    <property type="term" value="C:membrane"/>
    <property type="evidence" value="ECO:0007669"/>
    <property type="project" value="UniProtKB-SubCell"/>
</dbReference>
<dbReference type="Gene3D" id="1.10.287.70">
    <property type="match status" value="2"/>
</dbReference>
<evidence type="ECO:0000259" key="9">
    <source>
        <dbReference type="SMART" id="SM01053"/>
    </source>
</evidence>
<evidence type="ECO:0000256" key="4">
    <source>
        <dbReference type="ARBA" id="ARBA00022989"/>
    </source>
</evidence>
<evidence type="ECO:0000256" key="2">
    <source>
        <dbReference type="ARBA" id="ARBA00022448"/>
    </source>
</evidence>
<dbReference type="InterPro" id="IPR013099">
    <property type="entry name" value="K_chnl_dom"/>
</dbReference>